<comment type="caution">
    <text evidence="13">The sequence shown here is derived from an EMBL/GenBank/DDBJ whole genome shotgun (WGS) entry which is preliminary data.</text>
</comment>
<comment type="catalytic activity">
    <reaction evidence="10">
        <text>an acyl-CoA + a 1,2-diacyl-sn-glycerol = a triacyl-sn-glycerol + CoA</text>
        <dbReference type="Rhea" id="RHEA:10868"/>
        <dbReference type="ChEBI" id="CHEBI:17815"/>
        <dbReference type="ChEBI" id="CHEBI:57287"/>
        <dbReference type="ChEBI" id="CHEBI:58342"/>
        <dbReference type="ChEBI" id="CHEBI:64615"/>
        <dbReference type="EC" id="2.3.1.20"/>
    </reaction>
</comment>
<keyword evidence="7" id="KW-0319">Glycerol metabolism</keyword>
<feature type="domain" description="O-acyltransferase WSD1 C-terminal" evidence="12">
    <location>
        <begin position="293"/>
        <end position="432"/>
    </location>
</feature>
<dbReference type="InterPro" id="IPR023213">
    <property type="entry name" value="CAT-like_dom_sf"/>
</dbReference>
<evidence type="ECO:0000256" key="8">
    <source>
        <dbReference type="ARBA" id="ARBA00023098"/>
    </source>
</evidence>
<sequence>MTSSRIDRASSDDLMSLASDRGSAPMQVGAVLMLDVGRGFEPERLVHAIEQRLPAIPRLRQRLERVPVGFGRPIWVDDAGFRIADHVSIVRCPSPAGPASVLDVAAGLITTRLPRDRPLWRASLVTDVVGGGAALVIVYHHVLADGIGGLAVLAALAGAPAVDPLFPRSRPTRRELALGAARDRLRAVTRLPSALARLAQAALQLGPALRTRPQRSSLNRPTGRRRRFATVTCELDRVRETAHGHHATVNDVVLSAITGALHRLLAERDEPAETIVVSVPFSSRGSTAASRLGNASGVIPLRLPATGDPDERLEAVALITRAAKLSAPGASTAMLGPGFRLLARAGLFRRFIDRQRLIQTFVSNLKGPQDRLAIDGRPVVAVIPLSVAVGNVTVSFSVLSYCGTLTISLAADPDACPDLDRLRQLLERELNDVTRRSVAGVAPDRRRPVG</sequence>
<evidence type="ECO:0000256" key="3">
    <source>
        <dbReference type="ARBA" id="ARBA00009587"/>
    </source>
</evidence>
<comment type="pathway">
    <text evidence="2">Lipid metabolism.</text>
</comment>
<evidence type="ECO:0000313" key="13">
    <source>
        <dbReference type="EMBL" id="TXN30695.1"/>
    </source>
</evidence>
<evidence type="ECO:0000256" key="2">
    <source>
        <dbReference type="ARBA" id="ARBA00005189"/>
    </source>
</evidence>
<feature type="domain" description="O-acyltransferase WSD1-like N-terminal" evidence="11">
    <location>
        <begin position="12"/>
        <end position="253"/>
    </location>
</feature>
<accession>A0A5C8URV6</accession>
<evidence type="ECO:0000259" key="12">
    <source>
        <dbReference type="Pfam" id="PF06974"/>
    </source>
</evidence>
<dbReference type="Gene3D" id="3.30.559.30">
    <property type="entry name" value="Nonribosomal peptide synthetase, condensation domain"/>
    <property type="match status" value="1"/>
</dbReference>
<dbReference type="GO" id="GO:0004144">
    <property type="term" value="F:diacylglycerol O-acyltransferase activity"/>
    <property type="evidence" value="ECO:0007669"/>
    <property type="project" value="UniProtKB-EC"/>
</dbReference>
<dbReference type="Pfam" id="PF06974">
    <property type="entry name" value="WS_DGAT_C"/>
    <property type="match status" value="1"/>
</dbReference>
<keyword evidence="9" id="KW-0012">Acyltransferase</keyword>
<dbReference type="GO" id="GO:0001666">
    <property type="term" value="P:response to hypoxia"/>
    <property type="evidence" value="ECO:0007669"/>
    <property type="project" value="TreeGrafter"/>
</dbReference>
<proteinExistence type="inferred from homology"/>
<dbReference type="GO" id="GO:0006071">
    <property type="term" value="P:glycerol metabolic process"/>
    <property type="evidence" value="ECO:0007669"/>
    <property type="project" value="UniProtKB-KW"/>
</dbReference>
<evidence type="ECO:0000256" key="5">
    <source>
        <dbReference type="ARBA" id="ARBA00022516"/>
    </source>
</evidence>
<keyword evidence="8" id="KW-0443">Lipid metabolism</keyword>
<evidence type="ECO:0000256" key="6">
    <source>
        <dbReference type="ARBA" id="ARBA00022679"/>
    </source>
</evidence>
<dbReference type="GO" id="GO:0051701">
    <property type="term" value="P:biological process involved in interaction with host"/>
    <property type="evidence" value="ECO:0007669"/>
    <property type="project" value="TreeGrafter"/>
</dbReference>
<dbReference type="UniPathway" id="UPA00282"/>
<dbReference type="RefSeq" id="WP_147783377.1">
    <property type="nucleotide sequence ID" value="NZ_VRMG01000006.1"/>
</dbReference>
<evidence type="ECO:0000256" key="7">
    <source>
        <dbReference type="ARBA" id="ARBA00022798"/>
    </source>
</evidence>
<keyword evidence="14" id="KW-1185">Reference proteome</keyword>
<dbReference type="PANTHER" id="PTHR31650">
    <property type="entry name" value="O-ACYLTRANSFERASE (WSD1-LIKE) FAMILY PROTEIN"/>
    <property type="match status" value="1"/>
</dbReference>
<dbReference type="GO" id="GO:0019432">
    <property type="term" value="P:triglyceride biosynthetic process"/>
    <property type="evidence" value="ECO:0007669"/>
    <property type="project" value="UniProtKB-UniPathway"/>
</dbReference>
<dbReference type="PANTHER" id="PTHR31650:SF1">
    <property type="entry name" value="WAX ESTER SYNTHASE_DIACYLGLYCEROL ACYLTRANSFERASE 4-RELATED"/>
    <property type="match status" value="1"/>
</dbReference>
<dbReference type="InterPro" id="IPR009721">
    <property type="entry name" value="O-acyltransferase_WSD1_C"/>
</dbReference>
<comment type="similarity">
    <text evidence="3">Belongs to the long-chain O-acyltransferase family.</text>
</comment>
<dbReference type="GO" id="GO:0005886">
    <property type="term" value="C:plasma membrane"/>
    <property type="evidence" value="ECO:0007669"/>
    <property type="project" value="TreeGrafter"/>
</dbReference>
<dbReference type="Pfam" id="PF03007">
    <property type="entry name" value="WS_DGAT_cat"/>
    <property type="match status" value="1"/>
</dbReference>
<evidence type="ECO:0000313" key="14">
    <source>
        <dbReference type="Proteomes" id="UP000321379"/>
    </source>
</evidence>
<evidence type="ECO:0000256" key="4">
    <source>
        <dbReference type="ARBA" id="ARBA00013244"/>
    </source>
</evidence>
<name>A0A5C8URV6_9MICO</name>
<keyword evidence="5" id="KW-0444">Lipid biosynthesis</keyword>
<reference evidence="13 14" key="1">
    <citation type="submission" date="2019-08" db="EMBL/GenBank/DDBJ databases">
        <title>Bacterial whole genome sequence for Glaciihabitans sp. CHu50b-6-2.</title>
        <authorList>
            <person name="Jin L."/>
        </authorList>
    </citation>
    <scope>NUCLEOTIDE SEQUENCE [LARGE SCALE GENOMIC DNA]</scope>
    <source>
        <strain evidence="13 14">CHu50b-6-2</strain>
    </source>
</reference>
<dbReference type="Gene3D" id="3.30.559.10">
    <property type="entry name" value="Chloramphenicol acetyltransferase-like domain"/>
    <property type="match status" value="1"/>
</dbReference>
<gene>
    <name evidence="13" type="ORF">FVP33_09300</name>
</gene>
<protein>
    <recommendedName>
        <fullName evidence="4">diacylglycerol O-acyltransferase</fullName>
        <ecNumber evidence="4">2.3.1.20</ecNumber>
    </recommendedName>
</protein>
<comment type="pathway">
    <text evidence="1">Glycerolipid metabolism; triacylglycerol biosynthesis.</text>
</comment>
<dbReference type="GO" id="GO:0071731">
    <property type="term" value="P:response to nitric oxide"/>
    <property type="evidence" value="ECO:0007669"/>
    <property type="project" value="TreeGrafter"/>
</dbReference>
<dbReference type="SUPFAM" id="SSF52777">
    <property type="entry name" value="CoA-dependent acyltransferases"/>
    <property type="match status" value="2"/>
</dbReference>
<evidence type="ECO:0000256" key="1">
    <source>
        <dbReference type="ARBA" id="ARBA00004771"/>
    </source>
</evidence>
<dbReference type="InterPro" id="IPR004255">
    <property type="entry name" value="O-acyltransferase_WSD1_N"/>
</dbReference>
<dbReference type="EC" id="2.3.1.20" evidence="4"/>
<dbReference type="EMBL" id="VRMG01000006">
    <property type="protein sequence ID" value="TXN30695.1"/>
    <property type="molecule type" value="Genomic_DNA"/>
</dbReference>
<dbReference type="AlphaFoldDB" id="A0A5C8URV6"/>
<evidence type="ECO:0000256" key="9">
    <source>
        <dbReference type="ARBA" id="ARBA00023315"/>
    </source>
</evidence>
<organism evidence="13 14">
    <name type="scientific">Lacisediminihabitans profunda</name>
    <dbReference type="NCBI Taxonomy" id="2594790"/>
    <lineage>
        <taxon>Bacteria</taxon>
        <taxon>Bacillati</taxon>
        <taxon>Actinomycetota</taxon>
        <taxon>Actinomycetes</taxon>
        <taxon>Micrococcales</taxon>
        <taxon>Microbacteriaceae</taxon>
        <taxon>Lacisediminihabitans</taxon>
    </lineage>
</organism>
<keyword evidence="6" id="KW-0808">Transferase</keyword>
<dbReference type="InterPro" id="IPR045034">
    <property type="entry name" value="O-acyltransferase_WSD1-like"/>
</dbReference>
<dbReference type="Proteomes" id="UP000321379">
    <property type="component" value="Unassembled WGS sequence"/>
</dbReference>
<evidence type="ECO:0000259" key="11">
    <source>
        <dbReference type="Pfam" id="PF03007"/>
    </source>
</evidence>
<evidence type="ECO:0000256" key="10">
    <source>
        <dbReference type="ARBA" id="ARBA00048109"/>
    </source>
</evidence>